<dbReference type="RefSeq" id="WP_284330134.1">
    <property type="nucleotide sequence ID" value="NZ_BSOA01000003.1"/>
</dbReference>
<gene>
    <name evidence="2" type="ORF">GCM10007898_02940</name>
</gene>
<dbReference type="Proteomes" id="UP001156627">
    <property type="component" value="Unassembled WGS sequence"/>
</dbReference>
<evidence type="ECO:0000313" key="2">
    <source>
        <dbReference type="EMBL" id="GLQ86728.1"/>
    </source>
</evidence>
<dbReference type="PANTHER" id="PTHR42905:SF16">
    <property type="entry name" value="CARBOXYPHOSPHONOENOLPYRUVATE PHOSPHONOMUTASE-LIKE PROTEIN (AFU_ORTHOLOGUE AFUA_5G07230)"/>
    <property type="match status" value="1"/>
</dbReference>
<evidence type="ECO:0000256" key="1">
    <source>
        <dbReference type="ARBA" id="ARBA00022723"/>
    </source>
</evidence>
<dbReference type="InterPro" id="IPR040442">
    <property type="entry name" value="Pyrv_kinase-like_dom_sf"/>
</dbReference>
<comment type="caution">
    <text evidence="2">The sequence shown here is derived from an EMBL/GenBank/DDBJ whole genome shotgun (WGS) entry which is preliminary data.</text>
</comment>
<sequence>MNPEQKSRAEYFHQLHTGPDPLVLPNAWDAASARAIESAGAKAIATTSDGMAWGLGYPGGQQMPVQELLAVCQRVCGVVSVPVSVDIEQGYGRDVQETSEVVEALIRCGAVGINIEDGVMHDSQTLAPPGVLGERIAGARSVARQRNLPLFINARIDTYFAPGLDAQTRFEETCKRALGYIEAGASGIFVPGLADLGQIAKLAELLPVPLNIYAGYAGAHHSTELKKLGVRRISLGCGTTQASLAHLVHMAREALAEGRSETMAGRMFTVSQASSLFQT</sequence>
<dbReference type="SUPFAM" id="SSF51621">
    <property type="entry name" value="Phosphoenolpyruvate/pyruvate domain"/>
    <property type="match status" value="1"/>
</dbReference>
<evidence type="ECO:0008006" key="4">
    <source>
        <dbReference type="Google" id="ProtNLM"/>
    </source>
</evidence>
<keyword evidence="1" id="KW-0479">Metal-binding</keyword>
<evidence type="ECO:0000313" key="3">
    <source>
        <dbReference type="Proteomes" id="UP001156627"/>
    </source>
</evidence>
<name>A0ABQ5X841_9GAMM</name>
<proteinExistence type="predicted"/>
<dbReference type="EMBL" id="BSOA01000003">
    <property type="protein sequence ID" value="GLQ86728.1"/>
    <property type="molecule type" value="Genomic_DNA"/>
</dbReference>
<dbReference type="CDD" id="cd00377">
    <property type="entry name" value="ICL_PEPM"/>
    <property type="match status" value="1"/>
</dbReference>
<accession>A0ABQ5X841</accession>
<dbReference type="InterPro" id="IPR015813">
    <property type="entry name" value="Pyrv/PenolPyrv_kinase-like_dom"/>
</dbReference>
<protein>
    <recommendedName>
        <fullName evidence="4">2-Methylisocitrate lyase, PEP mutase family</fullName>
    </recommendedName>
</protein>
<keyword evidence="3" id="KW-1185">Reference proteome</keyword>
<reference evidence="3" key="1">
    <citation type="journal article" date="2019" name="Int. J. Syst. Evol. Microbiol.">
        <title>The Global Catalogue of Microorganisms (GCM) 10K type strain sequencing project: providing services to taxonomists for standard genome sequencing and annotation.</title>
        <authorList>
            <consortium name="The Broad Institute Genomics Platform"/>
            <consortium name="The Broad Institute Genome Sequencing Center for Infectious Disease"/>
            <person name="Wu L."/>
            <person name="Ma J."/>
        </authorList>
    </citation>
    <scope>NUCLEOTIDE SEQUENCE [LARGE SCALE GENOMIC DNA]</scope>
    <source>
        <strain evidence="3">NBRC 111981</strain>
    </source>
</reference>
<dbReference type="Pfam" id="PF13714">
    <property type="entry name" value="PEP_mutase"/>
    <property type="match status" value="1"/>
</dbReference>
<dbReference type="PANTHER" id="PTHR42905">
    <property type="entry name" value="PHOSPHOENOLPYRUVATE CARBOXYLASE"/>
    <property type="match status" value="1"/>
</dbReference>
<dbReference type="InterPro" id="IPR039556">
    <property type="entry name" value="ICL/PEPM"/>
</dbReference>
<organism evidence="2 3">
    <name type="scientific">Dyella flagellata</name>
    <dbReference type="NCBI Taxonomy" id="1867833"/>
    <lineage>
        <taxon>Bacteria</taxon>
        <taxon>Pseudomonadati</taxon>
        <taxon>Pseudomonadota</taxon>
        <taxon>Gammaproteobacteria</taxon>
        <taxon>Lysobacterales</taxon>
        <taxon>Rhodanobacteraceae</taxon>
        <taxon>Dyella</taxon>
    </lineage>
</organism>
<dbReference type="Gene3D" id="3.20.20.60">
    <property type="entry name" value="Phosphoenolpyruvate-binding domains"/>
    <property type="match status" value="1"/>
</dbReference>